<dbReference type="SUPFAM" id="SSF51905">
    <property type="entry name" value="FAD/NAD(P)-binding domain"/>
    <property type="match status" value="1"/>
</dbReference>
<proteinExistence type="predicted"/>
<dbReference type="Gene3D" id="3.50.50.60">
    <property type="entry name" value="FAD/NAD(P)-binding domain"/>
    <property type="match status" value="1"/>
</dbReference>
<dbReference type="EMBL" id="CABFMQ020000089">
    <property type="protein sequence ID" value="VTZ51135.1"/>
    <property type="molecule type" value="Genomic_DNA"/>
</dbReference>
<feature type="domain" description="FAD-dependent oxidoreductase 2 FAD-binding" evidence="5">
    <location>
        <begin position="2"/>
        <end position="465"/>
    </location>
</feature>
<dbReference type="InterPro" id="IPR027477">
    <property type="entry name" value="Succ_DH/fumarate_Rdtase_cat_sf"/>
</dbReference>
<dbReference type="Proteomes" id="UP000485880">
    <property type="component" value="Unassembled WGS sequence"/>
</dbReference>
<comment type="cofactor">
    <cofactor evidence="1">
        <name>FAD</name>
        <dbReference type="ChEBI" id="CHEBI:57692"/>
    </cofactor>
</comment>
<keyword evidence="7" id="KW-1185">Reference proteome</keyword>
<dbReference type="AlphaFoldDB" id="A0A8B6MA17"/>
<dbReference type="InterPro" id="IPR036188">
    <property type="entry name" value="FAD/NAD-bd_sf"/>
</dbReference>
<dbReference type="PANTHER" id="PTHR43400:SF7">
    <property type="entry name" value="FAD-DEPENDENT OXIDOREDUCTASE 2 FAD BINDING DOMAIN-CONTAINING PROTEIN"/>
    <property type="match status" value="1"/>
</dbReference>
<keyword evidence="4" id="KW-0560">Oxidoreductase</keyword>
<accession>A0A8B6MA17</accession>
<comment type="caution">
    <text evidence="6">The sequence shown here is derived from an EMBL/GenBank/DDBJ whole genome shotgun (WGS) entry which is preliminary data.</text>
</comment>
<gene>
    <name evidence="6" type="ORF">MPC4_310010</name>
</gene>
<dbReference type="GO" id="GO:0016491">
    <property type="term" value="F:oxidoreductase activity"/>
    <property type="evidence" value="ECO:0007669"/>
    <property type="project" value="UniProtKB-KW"/>
</dbReference>
<dbReference type="SUPFAM" id="SSF56425">
    <property type="entry name" value="Succinate dehydrogenase/fumarate reductase flavoprotein, catalytic domain"/>
    <property type="match status" value="1"/>
</dbReference>
<sequence>MVIVGAGNAAMCAALSAREQGASVTVLERAPENQKGGNSAFTGAAFRVAYNGVADLLEVVPDLTTAEQENSDFGEYTQSQYFDDLARLSQYRMDAELGEILVSDSLDTLVWMRRYGVRFVPIYGRQAFKVDGRFHFWGGLTVEVSGGGRGLVDSLHAAAGRQGIEILYGARAISLVMDGQTTTGVKVIKDGHFLTLEADAVILASGGFHANAEWRARYLGENWDLAKVRGSRFNTGDGIRMALDVGAQPYGHWSGCHAVAYDRNAPEFGELDLLGQQKNGFPFGIMVNARGERFFDEGADFRNYTYSKLGKAILEQPGGIAWQVFDQRVAHLLSDEYRIRQITRVEAATLEELAAKLEDVDSTGFLRTVAHFNASVRDTVAFNPNVKDGRSTDGLETPKSNWANPLDTPPFIAFGVACGITFTFGGLRIDSDSRVLTPEGDLIRNLYAAGELVGGLYYVSYPGGAGLMSGSVFGRRAGAHAARGC</sequence>
<keyword evidence="2" id="KW-0285">Flavoprotein</keyword>
<dbReference type="RefSeq" id="WP_244629014.1">
    <property type="nucleotide sequence ID" value="NZ_CABFMQ020000089.1"/>
</dbReference>
<evidence type="ECO:0000313" key="6">
    <source>
        <dbReference type="EMBL" id="VTZ51135.1"/>
    </source>
</evidence>
<dbReference type="PRINTS" id="PR00945">
    <property type="entry name" value="HGRDTASE"/>
</dbReference>
<reference evidence="6 7" key="1">
    <citation type="submission" date="2019-05" db="EMBL/GenBank/DDBJ databases">
        <authorList>
            <person name="Farhan Ul Haque M."/>
        </authorList>
    </citation>
    <scope>NUCLEOTIDE SEQUENCE [LARGE SCALE GENOMIC DNA]</scope>
    <source>
        <strain evidence="6">2</strain>
    </source>
</reference>
<organism evidence="6 7">
    <name type="scientific">Methylocella tundrae</name>
    <dbReference type="NCBI Taxonomy" id="227605"/>
    <lineage>
        <taxon>Bacteria</taxon>
        <taxon>Pseudomonadati</taxon>
        <taxon>Pseudomonadota</taxon>
        <taxon>Alphaproteobacteria</taxon>
        <taxon>Hyphomicrobiales</taxon>
        <taxon>Beijerinckiaceae</taxon>
        <taxon>Methylocella</taxon>
    </lineage>
</organism>
<name>A0A8B6MA17_METTU</name>
<evidence type="ECO:0000256" key="3">
    <source>
        <dbReference type="ARBA" id="ARBA00022827"/>
    </source>
</evidence>
<dbReference type="Gene3D" id="3.90.700.10">
    <property type="entry name" value="Succinate dehydrogenase/fumarate reductase flavoprotein, catalytic domain"/>
    <property type="match status" value="1"/>
</dbReference>
<protein>
    <submittedName>
        <fullName evidence="6">Tricarballylate dehydrogenase</fullName>
    </submittedName>
</protein>
<dbReference type="Pfam" id="PF00890">
    <property type="entry name" value="FAD_binding_2"/>
    <property type="match status" value="1"/>
</dbReference>
<evidence type="ECO:0000313" key="7">
    <source>
        <dbReference type="Proteomes" id="UP000485880"/>
    </source>
</evidence>
<evidence type="ECO:0000256" key="4">
    <source>
        <dbReference type="ARBA" id="ARBA00023002"/>
    </source>
</evidence>
<dbReference type="InterPro" id="IPR050315">
    <property type="entry name" value="FAD-oxidoreductase_2"/>
</dbReference>
<evidence type="ECO:0000259" key="5">
    <source>
        <dbReference type="Pfam" id="PF00890"/>
    </source>
</evidence>
<dbReference type="InterPro" id="IPR003953">
    <property type="entry name" value="FAD-dep_OxRdtase_2_FAD-bd"/>
</dbReference>
<dbReference type="NCBIfam" id="NF006130">
    <property type="entry name" value="PRK08274.1"/>
    <property type="match status" value="1"/>
</dbReference>
<dbReference type="PANTHER" id="PTHR43400">
    <property type="entry name" value="FUMARATE REDUCTASE"/>
    <property type="match status" value="1"/>
</dbReference>
<evidence type="ECO:0000256" key="2">
    <source>
        <dbReference type="ARBA" id="ARBA00022630"/>
    </source>
</evidence>
<keyword evidence="3" id="KW-0274">FAD</keyword>
<evidence type="ECO:0000256" key="1">
    <source>
        <dbReference type="ARBA" id="ARBA00001974"/>
    </source>
</evidence>